<dbReference type="PANTHER" id="PTHR43283">
    <property type="entry name" value="BETA-LACTAMASE-RELATED"/>
    <property type="match status" value="1"/>
</dbReference>
<protein>
    <recommendedName>
        <fullName evidence="1">Beta-lactamase-related domain-containing protein</fullName>
    </recommendedName>
</protein>
<evidence type="ECO:0000313" key="3">
    <source>
        <dbReference type="Proteomes" id="UP000316270"/>
    </source>
</evidence>
<dbReference type="SUPFAM" id="SSF56601">
    <property type="entry name" value="beta-lactamase/transpeptidase-like"/>
    <property type="match status" value="1"/>
</dbReference>
<dbReference type="PANTHER" id="PTHR43283:SF3">
    <property type="entry name" value="BETA-LACTAMASE FAMILY PROTEIN (AFU_ORTHOLOGUE AFUA_5G07500)"/>
    <property type="match status" value="1"/>
</dbReference>
<keyword evidence="3" id="KW-1185">Reference proteome</keyword>
<dbReference type="Proteomes" id="UP000316270">
    <property type="component" value="Chromosome 2"/>
</dbReference>
<accession>A0A517KZ75</accession>
<name>A0A517KZ75_9PEZI</name>
<evidence type="ECO:0000259" key="1">
    <source>
        <dbReference type="Pfam" id="PF00144"/>
    </source>
</evidence>
<dbReference type="InterPro" id="IPR012338">
    <property type="entry name" value="Beta-lactam/transpept-like"/>
</dbReference>
<reference evidence="2 3" key="1">
    <citation type="submission" date="2019-07" db="EMBL/GenBank/DDBJ databases">
        <title>Finished genome of Venturia effusa.</title>
        <authorList>
            <person name="Young C.A."/>
            <person name="Cox M.P."/>
            <person name="Ganley A.R.D."/>
            <person name="David W.J."/>
        </authorList>
    </citation>
    <scope>NUCLEOTIDE SEQUENCE [LARGE SCALE GENOMIC DNA]</scope>
    <source>
        <strain evidence="3">albino</strain>
    </source>
</reference>
<dbReference type="Pfam" id="PF00144">
    <property type="entry name" value="Beta-lactamase"/>
    <property type="match status" value="1"/>
</dbReference>
<dbReference type="InterPro" id="IPR050789">
    <property type="entry name" value="Diverse_Enzym_Activities"/>
</dbReference>
<dbReference type="STRING" id="50376.A0A517KZ75"/>
<dbReference type="AlphaFoldDB" id="A0A517KZ75"/>
<dbReference type="OrthoDB" id="428260at2759"/>
<feature type="domain" description="Beta-lactamase-related" evidence="1">
    <location>
        <begin position="51"/>
        <end position="410"/>
    </location>
</feature>
<dbReference type="InterPro" id="IPR001466">
    <property type="entry name" value="Beta-lactam-related"/>
</dbReference>
<evidence type="ECO:0000313" key="2">
    <source>
        <dbReference type="EMBL" id="QDS68681.1"/>
    </source>
</evidence>
<gene>
    <name evidence="2" type="ORF">FKW77_002262</name>
</gene>
<proteinExistence type="predicted"/>
<dbReference type="EMBL" id="CP042186">
    <property type="protein sequence ID" value="QDS68681.1"/>
    <property type="molecule type" value="Genomic_DNA"/>
</dbReference>
<dbReference type="Gene3D" id="3.40.710.10">
    <property type="entry name" value="DD-peptidase/beta-lactamase superfamily"/>
    <property type="match status" value="1"/>
</dbReference>
<organism evidence="2 3">
    <name type="scientific">Venturia effusa</name>
    <dbReference type="NCBI Taxonomy" id="50376"/>
    <lineage>
        <taxon>Eukaryota</taxon>
        <taxon>Fungi</taxon>
        <taxon>Dikarya</taxon>
        <taxon>Ascomycota</taxon>
        <taxon>Pezizomycotina</taxon>
        <taxon>Dothideomycetes</taxon>
        <taxon>Pleosporomycetidae</taxon>
        <taxon>Venturiales</taxon>
        <taxon>Venturiaceae</taxon>
        <taxon>Venturia</taxon>
    </lineage>
</organism>
<sequence>MFTKEAAFYSNLQVLLKRRIMPISAQAIETIKSSLDNVTSDPESGLQGLVFVSVDKNGKTLASHASGRRALNSDDPMTMDTVFWIASCTKMITAVACMQLVEQGKLSLDDPQALYKLCPEIEKVKVLEGKKLVDRKGDITLRMLLSHTAGYGYEFFNQRLADHGRAGGNGVKGAGYEVFSGDERDILNQPLVNQPGTAWEYGINIDWAGIALQRATGMTLNDYCQKNIFEPLGLKDISFFPSQHMRDNITTMLQRAPSSKTMERDHLYRRALLASTDHEKKHIFNSGGAGAFAKPAEYCQILAALLNDGVSPTTGDRILKKETVDAMWENQIPQFPDFARQDLQPANPTLGNPAPEFYPQSGNPPQGWGLSFFLTIQEGETGRGRNTAWWAGISNQFWWCDKERGVAGMLCGQILPFGDMHVLGQWIACEKAVYDGLEIGGVE</sequence>